<protein>
    <submittedName>
        <fullName evidence="2">Uncharacterized protein</fullName>
    </submittedName>
</protein>
<name>A0ABQ9GZC4_9NEOP</name>
<evidence type="ECO:0000256" key="1">
    <source>
        <dbReference type="SAM" id="MobiDB-lite"/>
    </source>
</evidence>
<proteinExistence type="predicted"/>
<evidence type="ECO:0000313" key="2">
    <source>
        <dbReference type="EMBL" id="KAJ8877396.1"/>
    </source>
</evidence>
<sequence>MASSGTIPTCENPVTRQGIEPWWEASRAYKCILSKALNSAHFTANGLWFDSWRRRSRIFACGIREGHATGRRVFSVISRFPLAPDSALLHYSPRFTFIVSQDLGLEPHKFSLFTHSPKYFELARWIKRSVMKGYNHHRRDDDVFVLRQRVRALLIHGLQFVAARYKSARLCVVHTSVVLTECVFKVLCILEPKLNVHWLLPHTWQLWDSQGVSLQVCYWPRGIQGCLINGDPITKGSDGFVAINADIPEEERRDRALWRRLVGEAMDRLRSIFHRRNDMSPLKVRWRHAALQEHCCTPFQSPGVVAMSLLHRVPDNRWEHGLCRRQLVPYYRCIAKTLIMPESHSPDQHSTTRPKTQPRHISIVSTSRMYNQGGSVLFGFFINSLQMVATGSALRSETAMLLARYETWWYGTCREKKPLSKYQTWYAIWPYKAGNAMTGATLARIQAAMADLAQAFTTASRLKHCTPCAYRSDEAQGVHVSVTRIAPSLLDLGRAVPCGHARHRHDRFVTQLLPCRERNDETSRGQFYSGEYCDCSVARRYMLVAAKGLLAEPPGGLRSAGNRLRQCSPERRDRVSTRPATAASREAGNWSNLYTVRVLSLSRLLCCKPFSLLDVEGTPADNKLSCPPAGIARNPRGIPARAGESVPKSSPPVSERDGNPIRMNRGMEQRRNARVGETGDPRVNPPTSDVDRHTIPTCENPAATQPGIEPTSPLYGCSVGSPPDFRMWKSRRTTRLVCGFSRGSPVSPRSCHCGETPYSPRLTRIGSQDLDVKESPKSLHSSSHATVFAIEHRVRRSPPAMSVIRILTIKRCSDAGRRRGRPCCHLFSCKEALNEMLKTNEIRWNSDLAATPSNFRHLDQVARNWVTRRRRFGVRAHQSKHCSSLAVDGAALRRRTAESSVRHKNGCQSSTNTALNQRLDEILNDMLLLERQYTILFGEFAPVAWSTNLRMACNQSCRIVKLFTIWAALNIDVLRVEEGESKLRSSAGINGRWETPEKTR</sequence>
<accession>A0ABQ9GZC4</accession>
<dbReference type="Proteomes" id="UP001159363">
    <property type="component" value="Chromosome 7"/>
</dbReference>
<reference evidence="2 3" key="1">
    <citation type="submission" date="2023-02" db="EMBL/GenBank/DDBJ databases">
        <title>LHISI_Scaffold_Assembly.</title>
        <authorList>
            <person name="Stuart O.P."/>
            <person name="Cleave R."/>
            <person name="Magrath M.J.L."/>
            <person name="Mikheyev A.S."/>
        </authorList>
    </citation>
    <scope>NUCLEOTIDE SEQUENCE [LARGE SCALE GENOMIC DNA]</scope>
    <source>
        <strain evidence="2">Daus_M_001</strain>
        <tissue evidence="2">Leg muscle</tissue>
    </source>
</reference>
<feature type="compositionally biased region" description="Basic and acidic residues" evidence="1">
    <location>
        <begin position="654"/>
        <end position="671"/>
    </location>
</feature>
<gene>
    <name evidence="2" type="ORF">PR048_021850</name>
</gene>
<feature type="region of interest" description="Disordered" evidence="1">
    <location>
        <begin position="560"/>
        <end position="583"/>
    </location>
</feature>
<evidence type="ECO:0000313" key="3">
    <source>
        <dbReference type="Proteomes" id="UP001159363"/>
    </source>
</evidence>
<dbReference type="EMBL" id="JARBHB010000008">
    <property type="protein sequence ID" value="KAJ8877396.1"/>
    <property type="molecule type" value="Genomic_DNA"/>
</dbReference>
<feature type="region of interest" description="Disordered" evidence="1">
    <location>
        <begin position="635"/>
        <end position="693"/>
    </location>
</feature>
<organism evidence="2 3">
    <name type="scientific">Dryococelus australis</name>
    <dbReference type="NCBI Taxonomy" id="614101"/>
    <lineage>
        <taxon>Eukaryota</taxon>
        <taxon>Metazoa</taxon>
        <taxon>Ecdysozoa</taxon>
        <taxon>Arthropoda</taxon>
        <taxon>Hexapoda</taxon>
        <taxon>Insecta</taxon>
        <taxon>Pterygota</taxon>
        <taxon>Neoptera</taxon>
        <taxon>Polyneoptera</taxon>
        <taxon>Phasmatodea</taxon>
        <taxon>Verophasmatodea</taxon>
        <taxon>Anareolatae</taxon>
        <taxon>Phasmatidae</taxon>
        <taxon>Eurycanthinae</taxon>
        <taxon>Dryococelus</taxon>
    </lineage>
</organism>
<keyword evidence="3" id="KW-1185">Reference proteome</keyword>
<comment type="caution">
    <text evidence="2">The sequence shown here is derived from an EMBL/GenBank/DDBJ whole genome shotgun (WGS) entry which is preliminary data.</text>
</comment>